<feature type="transmembrane region" description="Helical" evidence="6">
    <location>
        <begin position="103"/>
        <end position="125"/>
    </location>
</feature>
<evidence type="ECO:0000256" key="3">
    <source>
        <dbReference type="ARBA" id="ARBA00022989"/>
    </source>
</evidence>
<reference evidence="8 9" key="1">
    <citation type="submission" date="2023-01" db="EMBL/GenBank/DDBJ databases">
        <title>Analysis of 21 Apiospora genomes using comparative genomics revels a genus with tremendous synthesis potential of carbohydrate active enzymes and secondary metabolites.</title>
        <authorList>
            <person name="Sorensen T."/>
        </authorList>
    </citation>
    <scope>NUCLEOTIDE SEQUENCE [LARGE SCALE GENOMIC DNA]</scope>
    <source>
        <strain evidence="8 9">CBS 24483</strain>
    </source>
</reference>
<dbReference type="InterPro" id="IPR052337">
    <property type="entry name" value="SAT4-like"/>
</dbReference>
<comment type="subcellular location">
    <subcellularLocation>
        <location evidence="1">Membrane</location>
        <topology evidence="1">Multi-pass membrane protein</topology>
    </subcellularLocation>
</comment>
<name>A0ABR1QKR4_9PEZI</name>
<sequence length="173" mass="19576">MRLLSRLRGPKKLWADDWLIISAWLLCALSALLWQNLASYIYVVRDVVVGNVPPSPTFAHDSDQAWKVQIAILVFWSTGILMVKLSFLLFFRRLRRNVAKGQYLWWASLFMTASTYFVWIGIIPYKCLTKSLEMKAEGSAEQCAYLNVVLLVVNCVSDVATDLLSKSSSAVPP</sequence>
<evidence type="ECO:0000256" key="1">
    <source>
        <dbReference type="ARBA" id="ARBA00004141"/>
    </source>
</evidence>
<comment type="caution">
    <text evidence="8">The sequence shown here is derived from an EMBL/GenBank/DDBJ whole genome shotgun (WGS) entry which is preliminary data.</text>
</comment>
<keyword evidence="2 6" id="KW-0812">Transmembrane</keyword>
<keyword evidence="4 6" id="KW-0472">Membrane</keyword>
<proteinExistence type="inferred from homology"/>
<evidence type="ECO:0000256" key="4">
    <source>
        <dbReference type="ARBA" id="ARBA00023136"/>
    </source>
</evidence>
<evidence type="ECO:0000259" key="7">
    <source>
        <dbReference type="Pfam" id="PF20684"/>
    </source>
</evidence>
<keyword evidence="9" id="KW-1185">Reference proteome</keyword>
<organism evidence="8 9">
    <name type="scientific">Apiospora aurea</name>
    <dbReference type="NCBI Taxonomy" id="335848"/>
    <lineage>
        <taxon>Eukaryota</taxon>
        <taxon>Fungi</taxon>
        <taxon>Dikarya</taxon>
        <taxon>Ascomycota</taxon>
        <taxon>Pezizomycotina</taxon>
        <taxon>Sordariomycetes</taxon>
        <taxon>Xylariomycetidae</taxon>
        <taxon>Amphisphaeriales</taxon>
        <taxon>Apiosporaceae</taxon>
        <taxon>Apiospora</taxon>
    </lineage>
</organism>
<evidence type="ECO:0000256" key="2">
    <source>
        <dbReference type="ARBA" id="ARBA00022692"/>
    </source>
</evidence>
<dbReference type="EMBL" id="JAQQWE010000004">
    <property type="protein sequence ID" value="KAK7957333.1"/>
    <property type="molecule type" value="Genomic_DNA"/>
</dbReference>
<dbReference type="GeneID" id="92075839"/>
<evidence type="ECO:0000313" key="8">
    <source>
        <dbReference type="EMBL" id="KAK7957333.1"/>
    </source>
</evidence>
<feature type="transmembrane region" description="Helical" evidence="6">
    <location>
        <begin position="21"/>
        <end position="43"/>
    </location>
</feature>
<evidence type="ECO:0000256" key="5">
    <source>
        <dbReference type="ARBA" id="ARBA00038359"/>
    </source>
</evidence>
<evidence type="ECO:0000256" key="6">
    <source>
        <dbReference type="SAM" id="Phobius"/>
    </source>
</evidence>
<dbReference type="RefSeq" id="XP_066702639.1">
    <property type="nucleotide sequence ID" value="XM_066842777.1"/>
</dbReference>
<keyword evidence="3 6" id="KW-1133">Transmembrane helix</keyword>
<gene>
    <name evidence="8" type="ORF">PG986_006555</name>
</gene>
<dbReference type="Pfam" id="PF20684">
    <property type="entry name" value="Fung_rhodopsin"/>
    <property type="match status" value="1"/>
</dbReference>
<dbReference type="PANTHER" id="PTHR33048">
    <property type="entry name" value="PTH11-LIKE INTEGRAL MEMBRANE PROTEIN (AFU_ORTHOLOGUE AFUA_5G11245)"/>
    <property type="match status" value="1"/>
</dbReference>
<dbReference type="InterPro" id="IPR049326">
    <property type="entry name" value="Rhodopsin_dom_fungi"/>
</dbReference>
<protein>
    <recommendedName>
        <fullName evidence="7">Rhodopsin domain-containing protein</fullName>
    </recommendedName>
</protein>
<accession>A0ABR1QKR4</accession>
<evidence type="ECO:0000313" key="9">
    <source>
        <dbReference type="Proteomes" id="UP001391051"/>
    </source>
</evidence>
<feature type="transmembrane region" description="Helical" evidence="6">
    <location>
        <begin position="70"/>
        <end position="91"/>
    </location>
</feature>
<dbReference type="Proteomes" id="UP001391051">
    <property type="component" value="Unassembled WGS sequence"/>
</dbReference>
<comment type="similarity">
    <text evidence="5">Belongs to the SAT4 family.</text>
</comment>
<feature type="domain" description="Rhodopsin" evidence="7">
    <location>
        <begin position="1"/>
        <end position="163"/>
    </location>
</feature>
<dbReference type="PANTHER" id="PTHR33048:SF47">
    <property type="entry name" value="INTEGRAL MEMBRANE PROTEIN-RELATED"/>
    <property type="match status" value="1"/>
</dbReference>